<dbReference type="InterPro" id="IPR015878">
    <property type="entry name" value="Ado_hCys_hydrolase_NAD-bd"/>
</dbReference>
<evidence type="ECO:0000259" key="1">
    <source>
        <dbReference type="SMART" id="SM00997"/>
    </source>
</evidence>
<dbReference type="Gene3D" id="3.40.50.720">
    <property type="entry name" value="NAD(P)-binding Rossmann-like Domain"/>
    <property type="match status" value="1"/>
</dbReference>
<sequence>MKDLNRHSWKAAVTGGDMRQVYVAEALGEKGFSVMVYGLQKDPKQDQVKKASSLKDALEDADLIIAPVPFRKEGKIQGQDFYIDLTEENFLKYSKKGSLFCAGGIPESFRKKAGKRGIRSFDFLEDSFTAMENTIATAEGAIAQAIIRSPENLRGSFCLVIGYGRCGRTLAGYLQNMFCRIMVWEKDREKAAQAKAAGLQVLQERELSQALSLAAFIFQTAPCVVLEKERLKYIRKDTCIIDIASLPGGLDYPAAQELGLSPLHLLGIPGKYAPKASGKILALAALEKLSESVQQEGAL</sequence>
<feature type="domain" description="S-adenosyl-L-homocysteine hydrolase NAD binding" evidence="1">
    <location>
        <begin position="133"/>
        <end position="288"/>
    </location>
</feature>
<evidence type="ECO:0000313" key="2">
    <source>
        <dbReference type="EMBL" id="HJC11369.1"/>
    </source>
</evidence>
<reference evidence="2" key="1">
    <citation type="journal article" date="2021" name="PeerJ">
        <title>Extensive microbial diversity within the chicken gut microbiome revealed by metagenomics and culture.</title>
        <authorList>
            <person name="Gilroy R."/>
            <person name="Ravi A."/>
            <person name="Getino M."/>
            <person name="Pursley I."/>
            <person name="Horton D.L."/>
            <person name="Alikhan N.F."/>
            <person name="Baker D."/>
            <person name="Gharbi K."/>
            <person name="Hall N."/>
            <person name="Watson M."/>
            <person name="Adriaenssens E.M."/>
            <person name="Foster-Nyarko E."/>
            <person name="Jarju S."/>
            <person name="Secka A."/>
            <person name="Antonio M."/>
            <person name="Oren A."/>
            <person name="Chaudhuri R.R."/>
            <person name="La Ragione R."/>
            <person name="Hildebrand F."/>
            <person name="Pallen M.J."/>
        </authorList>
    </citation>
    <scope>NUCLEOTIDE SEQUENCE</scope>
    <source>
        <strain evidence="2">ChiSxjej6B18-287</strain>
    </source>
</reference>
<comment type="caution">
    <text evidence="2">The sequence shown here is derived from an EMBL/GenBank/DDBJ whole genome shotgun (WGS) entry which is preliminary data.</text>
</comment>
<dbReference type="Pfam" id="PF00670">
    <property type="entry name" value="AdoHcyase_NAD"/>
    <property type="match status" value="1"/>
</dbReference>
<dbReference type="InterPro" id="IPR031629">
    <property type="entry name" value="DpaA_N"/>
</dbReference>
<reference evidence="2" key="2">
    <citation type="submission" date="2021-04" db="EMBL/GenBank/DDBJ databases">
        <authorList>
            <person name="Gilroy R."/>
        </authorList>
    </citation>
    <scope>NUCLEOTIDE SEQUENCE</scope>
    <source>
        <strain evidence="2">ChiSxjej6B18-287</strain>
    </source>
</reference>
<dbReference type="AlphaFoldDB" id="A0A9D2SLA0"/>
<dbReference type="EMBL" id="DWWV01000150">
    <property type="protein sequence ID" value="HJC11369.1"/>
    <property type="molecule type" value="Genomic_DNA"/>
</dbReference>
<proteinExistence type="predicted"/>
<name>A0A9D2SLA0_9FIRM</name>
<dbReference type="SUPFAM" id="SSF51735">
    <property type="entry name" value="NAD(P)-binding Rossmann-fold domains"/>
    <property type="match status" value="1"/>
</dbReference>
<gene>
    <name evidence="2" type="ORF">H9935_11295</name>
</gene>
<dbReference type="Pfam" id="PF16924">
    <property type="entry name" value="DpaA_N"/>
    <property type="match status" value="1"/>
</dbReference>
<organism evidence="2 3">
    <name type="scientific">Candidatus Blautia merdigallinarum</name>
    <dbReference type="NCBI Taxonomy" id="2838495"/>
    <lineage>
        <taxon>Bacteria</taxon>
        <taxon>Bacillati</taxon>
        <taxon>Bacillota</taxon>
        <taxon>Clostridia</taxon>
        <taxon>Lachnospirales</taxon>
        <taxon>Lachnospiraceae</taxon>
        <taxon>Blautia</taxon>
    </lineage>
</organism>
<protein>
    <submittedName>
        <fullName evidence="2">NAD-binding protein</fullName>
    </submittedName>
</protein>
<dbReference type="InterPro" id="IPR036291">
    <property type="entry name" value="NAD(P)-bd_dom_sf"/>
</dbReference>
<accession>A0A9D2SLA0</accession>
<dbReference type="Proteomes" id="UP000823893">
    <property type="component" value="Unassembled WGS sequence"/>
</dbReference>
<evidence type="ECO:0000313" key="3">
    <source>
        <dbReference type="Proteomes" id="UP000823893"/>
    </source>
</evidence>
<dbReference type="SMART" id="SM00997">
    <property type="entry name" value="AdoHcyase_NAD"/>
    <property type="match status" value="1"/>
</dbReference>